<dbReference type="EMBL" id="BSXS01007313">
    <property type="protein sequence ID" value="GME88321.1"/>
    <property type="molecule type" value="Genomic_DNA"/>
</dbReference>
<sequence length="107" mass="11698">MNKSANGSSLVLGLGDDNFLFLAFGAFNSLFEGFSMTGKSFDKDDDGDSGTLCFKFFPITWADEGELLRDALAEKKFWSHEFSSPSLSFLMTMVLGFFFSAKGAGVM</sequence>
<accession>A0ACB5TGK6</accession>
<evidence type="ECO:0000313" key="2">
    <source>
        <dbReference type="Proteomes" id="UP001165064"/>
    </source>
</evidence>
<organism evidence="1 2">
    <name type="scientific">Ambrosiozyma monospora</name>
    <name type="common">Yeast</name>
    <name type="synonym">Endomycopsis monosporus</name>
    <dbReference type="NCBI Taxonomy" id="43982"/>
    <lineage>
        <taxon>Eukaryota</taxon>
        <taxon>Fungi</taxon>
        <taxon>Dikarya</taxon>
        <taxon>Ascomycota</taxon>
        <taxon>Saccharomycotina</taxon>
        <taxon>Pichiomycetes</taxon>
        <taxon>Pichiales</taxon>
        <taxon>Pichiaceae</taxon>
        <taxon>Ambrosiozyma</taxon>
    </lineage>
</organism>
<evidence type="ECO:0000313" key="1">
    <source>
        <dbReference type="EMBL" id="GME88321.1"/>
    </source>
</evidence>
<keyword evidence="2" id="KW-1185">Reference proteome</keyword>
<reference evidence="1" key="1">
    <citation type="submission" date="2023-04" db="EMBL/GenBank/DDBJ databases">
        <title>Ambrosiozyma monospora NBRC 10751.</title>
        <authorList>
            <person name="Ichikawa N."/>
            <person name="Sato H."/>
            <person name="Tonouchi N."/>
        </authorList>
    </citation>
    <scope>NUCLEOTIDE SEQUENCE</scope>
    <source>
        <strain evidence="1">NBRC 10751</strain>
    </source>
</reference>
<proteinExistence type="predicted"/>
<dbReference type="Proteomes" id="UP001165064">
    <property type="component" value="Unassembled WGS sequence"/>
</dbReference>
<gene>
    <name evidence="1" type="ORF">Amon02_000834500</name>
</gene>
<name>A0ACB5TGK6_AMBMO</name>
<comment type="caution">
    <text evidence="1">The sequence shown here is derived from an EMBL/GenBank/DDBJ whole genome shotgun (WGS) entry which is preliminary data.</text>
</comment>
<protein>
    <submittedName>
        <fullName evidence="1">Unnamed protein product</fullName>
    </submittedName>
</protein>